<name>A0A418XH30_9BURK</name>
<proteinExistence type="predicted"/>
<organism evidence="3 4">
    <name type="scientific">Massilia cavernae</name>
    <dbReference type="NCBI Taxonomy" id="2320864"/>
    <lineage>
        <taxon>Bacteria</taxon>
        <taxon>Pseudomonadati</taxon>
        <taxon>Pseudomonadota</taxon>
        <taxon>Betaproteobacteria</taxon>
        <taxon>Burkholderiales</taxon>
        <taxon>Oxalobacteraceae</taxon>
        <taxon>Telluria group</taxon>
        <taxon>Massilia</taxon>
    </lineage>
</organism>
<dbReference type="PANTHER" id="PTHR14969">
    <property type="entry name" value="SPHINGOSINE-1-PHOSPHATE PHOSPHOHYDROLASE"/>
    <property type="match status" value="1"/>
</dbReference>
<keyword evidence="1" id="KW-0472">Membrane</keyword>
<feature type="non-terminal residue" evidence="3">
    <location>
        <position position="230"/>
    </location>
</feature>
<evidence type="ECO:0000313" key="4">
    <source>
        <dbReference type="Proteomes" id="UP000284006"/>
    </source>
</evidence>
<keyword evidence="4" id="KW-1185">Reference proteome</keyword>
<feature type="transmembrane region" description="Helical" evidence="1">
    <location>
        <begin position="206"/>
        <end position="227"/>
    </location>
</feature>
<dbReference type="Pfam" id="PF01569">
    <property type="entry name" value="PAP2"/>
    <property type="match status" value="1"/>
</dbReference>
<dbReference type="OrthoDB" id="9780918at2"/>
<dbReference type="Proteomes" id="UP000284006">
    <property type="component" value="Unassembled WGS sequence"/>
</dbReference>
<sequence length="230" mass="25520">MRDRFPRTYRFLAARLSPAEELGLHFTIGILLMLGAAWVFGEIAGDVVEQEEITVLDEWLAHWFHARAHPAFTEVMMVLSHWHSTAGMLAMTALAGTYFYARKANYWLLALVTAVPGGMLLNVALKHLFQRARPSFENPLLSLPTYSFPSGHTVAATLFYGLLACYAVVVLRSWRTRALVVMGACFLVGLVGLSRIYLGVHYLSDVMAAIAEGCGWLAVCITGVSTLRRR</sequence>
<evidence type="ECO:0000259" key="2">
    <source>
        <dbReference type="SMART" id="SM00014"/>
    </source>
</evidence>
<dbReference type="InterPro" id="IPR000326">
    <property type="entry name" value="PAP2/HPO"/>
</dbReference>
<dbReference type="SUPFAM" id="SSF48317">
    <property type="entry name" value="Acid phosphatase/Vanadium-dependent haloperoxidase"/>
    <property type="match status" value="1"/>
</dbReference>
<keyword evidence="1" id="KW-0812">Transmembrane</keyword>
<feature type="transmembrane region" description="Helical" evidence="1">
    <location>
        <begin position="21"/>
        <end position="40"/>
    </location>
</feature>
<dbReference type="SMART" id="SM00014">
    <property type="entry name" value="acidPPc"/>
    <property type="match status" value="1"/>
</dbReference>
<dbReference type="EMBL" id="QYUP01000138">
    <property type="protein sequence ID" value="RJG11757.1"/>
    <property type="molecule type" value="Genomic_DNA"/>
</dbReference>
<feature type="transmembrane region" description="Helical" evidence="1">
    <location>
        <begin position="149"/>
        <end position="171"/>
    </location>
</feature>
<feature type="transmembrane region" description="Helical" evidence="1">
    <location>
        <begin position="108"/>
        <end position="129"/>
    </location>
</feature>
<dbReference type="RefSeq" id="WP_147373913.1">
    <property type="nucleotide sequence ID" value="NZ_QYUP01000138.1"/>
</dbReference>
<feature type="domain" description="Phosphatidic acid phosphatase type 2/haloperoxidase" evidence="2">
    <location>
        <begin position="106"/>
        <end position="221"/>
    </location>
</feature>
<dbReference type="AlphaFoldDB" id="A0A418XH30"/>
<gene>
    <name evidence="3" type="ORF">D3872_18055</name>
</gene>
<comment type="caution">
    <text evidence="3">The sequence shown here is derived from an EMBL/GenBank/DDBJ whole genome shotgun (WGS) entry which is preliminary data.</text>
</comment>
<reference evidence="3 4" key="1">
    <citation type="submission" date="2018-09" db="EMBL/GenBank/DDBJ databases">
        <authorList>
            <person name="Zhu H."/>
        </authorList>
    </citation>
    <scope>NUCLEOTIDE SEQUENCE [LARGE SCALE GENOMIC DNA]</scope>
    <source>
        <strain evidence="3 4">K1S02-61</strain>
    </source>
</reference>
<keyword evidence="1" id="KW-1133">Transmembrane helix</keyword>
<feature type="transmembrane region" description="Helical" evidence="1">
    <location>
        <begin position="178"/>
        <end position="200"/>
    </location>
</feature>
<feature type="transmembrane region" description="Helical" evidence="1">
    <location>
        <begin position="82"/>
        <end position="101"/>
    </location>
</feature>
<dbReference type="InterPro" id="IPR036938">
    <property type="entry name" value="PAP2/HPO_sf"/>
</dbReference>
<protein>
    <submittedName>
        <fullName evidence="3">Phosphatase PAP2 family protein</fullName>
    </submittedName>
</protein>
<dbReference type="Gene3D" id="1.20.144.10">
    <property type="entry name" value="Phosphatidic acid phosphatase type 2/haloperoxidase"/>
    <property type="match status" value="2"/>
</dbReference>
<dbReference type="CDD" id="cd03392">
    <property type="entry name" value="PAP2_like_2"/>
    <property type="match status" value="1"/>
</dbReference>
<evidence type="ECO:0000256" key="1">
    <source>
        <dbReference type="SAM" id="Phobius"/>
    </source>
</evidence>
<dbReference type="PANTHER" id="PTHR14969:SF13">
    <property type="entry name" value="AT30094P"/>
    <property type="match status" value="1"/>
</dbReference>
<accession>A0A418XH30</accession>
<evidence type="ECO:0000313" key="3">
    <source>
        <dbReference type="EMBL" id="RJG11757.1"/>
    </source>
</evidence>